<protein>
    <submittedName>
        <fullName evidence="5">Flagellar biogenesis protein</fullName>
    </submittedName>
</protein>
<gene>
    <name evidence="5" type="ORF">CEX98_02775</name>
</gene>
<dbReference type="Pfam" id="PF05130">
    <property type="entry name" value="FlgN"/>
    <property type="match status" value="1"/>
</dbReference>
<dbReference type="SUPFAM" id="SSF140566">
    <property type="entry name" value="FlgN-like"/>
    <property type="match status" value="1"/>
</dbReference>
<reference evidence="6" key="1">
    <citation type="journal article" date="2019" name="Genome Announc.">
        <title>Draft Genome Sequence of Pseudoalteromonas piscicida Strain 36Y ROTHPW, an Hypersaline Seawater Isolate from the South Coast of Sonora, Mexico.</title>
        <authorList>
            <person name="Sanchez-Diaz R."/>
            <person name="Molina-Garza Z.J."/>
            <person name="Cruz-Suarez L.E."/>
            <person name="Selvin J."/>
            <person name="Kiran G.S."/>
            <person name="Ibarra-Gamez J.C."/>
            <person name="Gomez-Gil B."/>
            <person name="Galaviz-Silva L."/>
        </authorList>
    </citation>
    <scope>NUCLEOTIDE SEQUENCE [LARGE SCALE GENOMIC DNA]</scope>
    <source>
        <strain evidence="6">36Y_RITHPW</strain>
    </source>
</reference>
<comment type="similarity">
    <text evidence="2">Belongs to the FlgN family.</text>
</comment>
<feature type="coiled-coil region" evidence="4">
    <location>
        <begin position="41"/>
        <end position="68"/>
    </location>
</feature>
<evidence type="ECO:0000256" key="2">
    <source>
        <dbReference type="ARBA" id="ARBA00007703"/>
    </source>
</evidence>
<keyword evidence="5" id="KW-0282">Flagellum</keyword>
<dbReference type="InterPro" id="IPR036679">
    <property type="entry name" value="FlgN-like_sf"/>
</dbReference>
<dbReference type="InterPro" id="IPR007809">
    <property type="entry name" value="FlgN-like"/>
</dbReference>
<comment type="caution">
    <text evidence="5">The sequence shown here is derived from an EMBL/GenBank/DDBJ whole genome shotgun (WGS) entry which is preliminary data.</text>
</comment>
<keyword evidence="5" id="KW-0969">Cilium</keyword>
<proteinExistence type="inferred from homology"/>
<evidence type="ECO:0000313" key="6">
    <source>
        <dbReference type="Proteomes" id="UP000228621"/>
    </source>
</evidence>
<accession>A0A2A5JV70</accession>
<comment type="function">
    <text evidence="1">Required for the efficient initiation of filament assembly.</text>
</comment>
<dbReference type="Gene3D" id="1.20.58.300">
    <property type="entry name" value="FlgN-like"/>
    <property type="match status" value="1"/>
</dbReference>
<dbReference type="RefSeq" id="WP_099640609.1">
    <property type="nucleotide sequence ID" value="NZ_JAQPZX010000002.1"/>
</dbReference>
<organism evidence="5 6">
    <name type="scientific">Pseudoalteromonas piscicida</name>
    <dbReference type="NCBI Taxonomy" id="43662"/>
    <lineage>
        <taxon>Bacteria</taxon>
        <taxon>Pseudomonadati</taxon>
        <taxon>Pseudomonadota</taxon>
        <taxon>Gammaproteobacteria</taxon>
        <taxon>Alteromonadales</taxon>
        <taxon>Pseudoalteromonadaceae</taxon>
        <taxon>Pseudoalteromonas</taxon>
    </lineage>
</organism>
<keyword evidence="4" id="KW-0175">Coiled coil</keyword>
<evidence type="ECO:0000313" key="5">
    <source>
        <dbReference type="EMBL" id="PCK33246.1"/>
    </source>
</evidence>
<dbReference type="EMBL" id="NKHF01000009">
    <property type="protein sequence ID" value="PCK33246.1"/>
    <property type="molecule type" value="Genomic_DNA"/>
</dbReference>
<keyword evidence="6" id="KW-1185">Reference proteome</keyword>
<dbReference type="Proteomes" id="UP000228621">
    <property type="component" value="Unassembled WGS sequence"/>
</dbReference>
<dbReference type="GO" id="GO:0044780">
    <property type="term" value="P:bacterial-type flagellum assembly"/>
    <property type="evidence" value="ECO:0007669"/>
    <property type="project" value="InterPro"/>
</dbReference>
<name>A0A2A5JV70_PSEO7</name>
<keyword evidence="3" id="KW-1005">Bacterial flagellum biogenesis</keyword>
<evidence type="ECO:0000256" key="3">
    <source>
        <dbReference type="ARBA" id="ARBA00022795"/>
    </source>
</evidence>
<sequence>MDDLVRLCHHKLSEQISTLEAMTQLLARELDELASRRGDNLKEIAREKLTLISKLQKLDKELSKTESQIFEREEIIPLVSKVRTLLSECQTKNEINAKTAHQANVSTRELKSILIGAPTSVTYGQDGNVKSSDGELVKNLKA</sequence>
<dbReference type="OrthoDB" id="6313931at2"/>
<keyword evidence="5" id="KW-0966">Cell projection</keyword>
<evidence type="ECO:0000256" key="4">
    <source>
        <dbReference type="SAM" id="Coils"/>
    </source>
</evidence>
<evidence type="ECO:0000256" key="1">
    <source>
        <dbReference type="ARBA" id="ARBA00002397"/>
    </source>
</evidence>
<dbReference type="AlphaFoldDB" id="A0A2A5JV70"/>